<dbReference type="PROSITE" id="PS51918">
    <property type="entry name" value="RADICAL_SAM"/>
    <property type="match status" value="1"/>
</dbReference>
<evidence type="ECO:0000256" key="13">
    <source>
        <dbReference type="SAM" id="MobiDB-lite"/>
    </source>
</evidence>
<dbReference type="GO" id="GO:0061798">
    <property type="term" value="F:GTP 3',8'-cyclase activity"/>
    <property type="evidence" value="ECO:0007669"/>
    <property type="project" value="UniProtKB-EC"/>
</dbReference>
<dbReference type="GO" id="GO:0046872">
    <property type="term" value="F:metal ion binding"/>
    <property type="evidence" value="ECO:0007669"/>
    <property type="project" value="UniProtKB-KW"/>
</dbReference>
<evidence type="ECO:0000256" key="11">
    <source>
        <dbReference type="ARBA" id="ARBA00023239"/>
    </source>
</evidence>
<dbReference type="InterPro" id="IPR007197">
    <property type="entry name" value="rSAM"/>
</dbReference>
<dbReference type="Proteomes" id="UP000478208">
    <property type="component" value="Unassembled WGS sequence"/>
</dbReference>
<reference evidence="15 16" key="1">
    <citation type="submission" date="2019-12" db="EMBL/GenBank/DDBJ databases">
        <authorList>
            <person name="Li J."/>
        </authorList>
    </citation>
    <scope>NUCLEOTIDE SEQUENCE [LARGE SCALE GENOMIC DNA]</scope>
    <source>
        <strain evidence="15 16">HL2-2</strain>
    </source>
</reference>
<dbReference type="InterPro" id="IPR050105">
    <property type="entry name" value="MoCo_biosynth_MoaA/MoaC"/>
</dbReference>
<evidence type="ECO:0000259" key="14">
    <source>
        <dbReference type="PROSITE" id="PS51918"/>
    </source>
</evidence>
<dbReference type="SFLD" id="SFLDG01067">
    <property type="entry name" value="SPASM/twitch_domain_containing"/>
    <property type="match status" value="1"/>
</dbReference>
<gene>
    <name evidence="15" type="primary">moaA</name>
    <name evidence="15" type="ORF">GN138_11880</name>
</gene>
<dbReference type="SFLD" id="SFLDS00029">
    <property type="entry name" value="Radical_SAM"/>
    <property type="match status" value="1"/>
</dbReference>
<evidence type="ECO:0000256" key="2">
    <source>
        <dbReference type="ARBA" id="ARBA00012167"/>
    </source>
</evidence>
<keyword evidence="9" id="KW-0342">GTP-binding</keyword>
<evidence type="ECO:0000256" key="12">
    <source>
        <dbReference type="ARBA" id="ARBA00048697"/>
    </source>
</evidence>
<keyword evidence="3" id="KW-0004">4Fe-4S</keyword>
<dbReference type="AlphaFoldDB" id="A0A6L6UEA0"/>
<keyword evidence="5" id="KW-0479">Metal-binding</keyword>
<proteinExistence type="predicted"/>
<dbReference type="InterPro" id="IPR006638">
    <property type="entry name" value="Elp3/MiaA/NifB-like_rSAM"/>
</dbReference>
<protein>
    <recommendedName>
        <fullName evidence="2">GTP 3',8-cyclase</fullName>
        <ecNumber evidence="2">4.1.99.22</ecNumber>
    </recommendedName>
</protein>
<dbReference type="InterPro" id="IPR058240">
    <property type="entry name" value="rSAM_sf"/>
</dbReference>
<dbReference type="PANTHER" id="PTHR22960">
    <property type="entry name" value="MOLYBDOPTERIN COFACTOR SYNTHESIS PROTEIN A"/>
    <property type="match status" value="1"/>
</dbReference>
<sequence length="335" mass="38189">MQKPNTILTDTLGRTHNYLRISLTEKCNLRCTYCMPSEGVQLTPRQHLMNADEVYEIAKVFVANGVDKIRLTGGEPLVRKDFKAILKRLSSLKTTLSITTNGILVDRFIDDFKTYGLKNINVSLDTLDAEKFNHITRRNQFSKAYENIHLLIENGFKVKLNIVLIKGFNDNEIIDFIALTKALPISIRFIEFMPFDGNNWNKSKLVTQQDILEQTTNHFGAKNLIKLKNENNFTSRDYKIFGHKGEFGIISSVSNPFCDGCNRIRLTANGKVKNCLFSNNETDILTALRNQEYIEDVIAKAIYKKLPKRGGMNSFEQLNDPKQHSNNRSMITIGG</sequence>
<keyword evidence="6" id="KW-0547">Nucleotide-binding</keyword>
<comment type="catalytic activity">
    <reaction evidence="12">
        <text>GTP + AH2 + S-adenosyl-L-methionine = (8S)-3',8-cyclo-7,8-dihydroguanosine 5'-triphosphate + 5'-deoxyadenosine + L-methionine + A + H(+)</text>
        <dbReference type="Rhea" id="RHEA:49576"/>
        <dbReference type="ChEBI" id="CHEBI:13193"/>
        <dbReference type="ChEBI" id="CHEBI:15378"/>
        <dbReference type="ChEBI" id="CHEBI:17319"/>
        <dbReference type="ChEBI" id="CHEBI:17499"/>
        <dbReference type="ChEBI" id="CHEBI:37565"/>
        <dbReference type="ChEBI" id="CHEBI:57844"/>
        <dbReference type="ChEBI" id="CHEBI:59789"/>
        <dbReference type="ChEBI" id="CHEBI:131766"/>
        <dbReference type="EC" id="4.1.99.22"/>
    </reaction>
</comment>
<keyword evidence="7" id="KW-0408">Iron</keyword>
<evidence type="ECO:0000256" key="6">
    <source>
        <dbReference type="ARBA" id="ARBA00022741"/>
    </source>
</evidence>
<evidence type="ECO:0000256" key="1">
    <source>
        <dbReference type="ARBA" id="ARBA00001966"/>
    </source>
</evidence>
<dbReference type="GO" id="GO:0051539">
    <property type="term" value="F:4 iron, 4 sulfur cluster binding"/>
    <property type="evidence" value="ECO:0007669"/>
    <property type="project" value="UniProtKB-KW"/>
</dbReference>
<dbReference type="CDD" id="cd21117">
    <property type="entry name" value="Twitch_MoaA"/>
    <property type="match status" value="1"/>
</dbReference>
<dbReference type="InterPro" id="IPR040064">
    <property type="entry name" value="MoaA-like"/>
</dbReference>
<dbReference type="InterPro" id="IPR010505">
    <property type="entry name" value="MoaA_twitch"/>
</dbReference>
<evidence type="ECO:0000256" key="5">
    <source>
        <dbReference type="ARBA" id="ARBA00022723"/>
    </source>
</evidence>
<comment type="cofactor">
    <cofactor evidence="1">
        <name>[4Fe-4S] cluster</name>
        <dbReference type="ChEBI" id="CHEBI:49883"/>
    </cofactor>
</comment>
<dbReference type="InterPro" id="IPR013483">
    <property type="entry name" value="MoaA"/>
</dbReference>
<dbReference type="PROSITE" id="PS01305">
    <property type="entry name" value="MOAA_NIFB_PQQE"/>
    <property type="match status" value="1"/>
</dbReference>
<dbReference type="RefSeq" id="WP_157364218.1">
    <property type="nucleotide sequence ID" value="NZ_WOWS01000004.1"/>
</dbReference>
<dbReference type="InterPro" id="IPR013785">
    <property type="entry name" value="Aldolase_TIM"/>
</dbReference>
<evidence type="ECO:0000256" key="8">
    <source>
        <dbReference type="ARBA" id="ARBA00023014"/>
    </source>
</evidence>
<dbReference type="Gene3D" id="3.20.20.70">
    <property type="entry name" value="Aldolase class I"/>
    <property type="match status" value="1"/>
</dbReference>
<evidence type="ECO:0000256" key="4">
    <source>
        <dbReference type="ARBA" id="ARBA00022691"/>
    </source>
</evidence>
<dbReference type="SFLD" id="SFLDG01383">
    <property type="entry name" value="cyclic_pyranopterin_phosphate"/>
    <property type="match status" value="1"/>
</dbReference>
<dbReference type="InterPro" id="IPR000385">
    <property type="entry name" value="MoaA_NifB_PqqE_Fe-S-bd_CS"/>
</dbReference>
<dbReference type="GO" id="GO:0005525">
    <property type="term" value="F:GTP binding"/>
    <property type="evidence" value="ECO:0007669"/>
    <property type="project" value="UniProtKB-KW"/>
</dbReference>
<dbReference type="SMART" id="SM00729">
    <property type="entry name" value="Elp3"/>
    <property type="match status" value="1"/>
</dbReference>
<dbReference type="UniPathway" id="UPA00344"/>
<dbReference type="EC" id="4.1.99.22" evidence="2"/>
<dbReference type="Pfam" id="PF04055">
    <property type="entry name" value="Radical_SAM"/>
    <property type="match status" value="1"/>
</dbReference>
<comment type="caution">
    <text evidence="15">The sequence shown here is derived from an EMBL/GenBank/DDBJ whole genome shotgun (WGS) entry which is preliminary data.</text>
</comment>
<feature type="region of interest" description="Disordered" evidence="13">
    <location>
        <begin position="315"/>
        <end position="335"/>
    </location>
</feature>
<dbReference type="SUPFAM" id="SSF102114">
    <property type="entry name" value="Radical SAM enzymes"/>
    <property type="match status" value="1"/>
</dbReference>
<dbReference type="NCBIfam" id="TIGR02666">
    <property type="entry name" value="moaA"/>
    <property type="match status" value="1"/>
</dbReference>
<dbReference type="CDD" id="cd01335">
    <property type="entry name" value="Radical_SAM"/>
    <property type="match status" value="1"/>
</dbReference>
<evidence type="ECO:0000313" key="16">
    <source>
        <dbReference type="Proteomes" id="UP000478208"/>
    </source>
</evidence>
<evidence type="ECO:0000256" key="3">
    <source>
        <dbReference type="ARBA" id="ARBA00022485"/>
    </source>
</evidence>
<dbReference type="PANTHER" id="PTHR22960:SF0">
    <property type="entry name" value="MOLYBDENUM COFACTOR BIOSYNTHESIS PROTEIN 1"/>
    <property type="match status" value="1"/>
</dbReference>
<dbReference type="GO" id="GO:0006777">
    <property type="term" value="P:Mo-molybdopterin cofactor biosynthetic process"/>
    <property type="evidence" value="ECO:0007669"/>
    <property type="project" value="UniProtKB-KW"/>
</dbReference>
<keyword evidence="16" id="KW-1185">Reference proteome</keyword>
<organism evidence="15 16">
    <name type="scientific">Winogradskyella endarachnes</name>
    <dbReference type="NCBI Taxonomy" id="2681965"/>
    <lineage>
        <taxon>Bacteria</taxon>
        <taxon>Pseudomonadati</taxon>
        <taxon>Bacteroidota</taxon>
        <taxon>Flavobacteriia</taxon>
        <taxon>Flavobacteriales</taxon>
        <taxon>Flavobacteriaceae</taxon>
        <taxon>Winogradskyella</taxon>
    </lineage>
</organism>
<keyword evidence="11" id="KW-0456">Lyase</keyword>
<dbReference type="GO" id="GO:0061799">
    <property type="term" value="F:cyclic pyranopterin monophosphate synthase activity"/>
    <property type="evidence" value="ECO:0007669"/>
    <property type="project" value="TreeGrafter"/>
</dbReference>
<evidence type="ECO:0000256" key="10">
    <source>
        <dbReference type="ARBA" id="ARBA00023150"/>
    </source>
</evidence>
<accession>A0A6L6UEA0</accession>
<evidence type="ECO:0000256" key="7">
    <source>
        <dbReference type="ARBA" id="ARBA00023004"/>
    </source>
</evidence>
<evidence type="ECO:0000313" key="15">
    <source>
        <dbReference type="EMBL" id="MUU79147.1"/>
    </source>
</evidence>
<keyword evidence="10" id="KW-0501">Molybdenum cofactor biosynthesis</keyword>
<feature type="domain" description="Radical SAM core" evidence="14">
    <location>
        <begin position="11"/>
        <end position="222"/>
    </location>
</feature>
<feature type="compositionally biased region" description="Polar residues" evidence="13">
    <location>
        <begin position="324"/>
        <end position="335"/>
    </location>
</feature>
<name>A0A6L6UEA0_9FLAO</name>
<evidence type="ECO:0000256" key="9">
    <source>
        <dbReference type="ARBA" id="ARBA00023134"/>
    </source>
</evidence>
<dbReference type="Pfam" id="PF06463">
    <property type="entry name" value="Mob_synth_C"/>
    <property type="match status" value="1"/>
</dbReference>
<keyword evidence="4" id="KW-0949">S-adenosyl-L-methionine</keyword>
<dbReference type="EMBL" id="WOWS01000004">
    <property type="protein sequence ID" value="MUU79147.1"/>
    <property type="molecule type" value="Genomic_DNA"/>
</dbReference>
<dbReference type="SFLD" id="SFLDG01386">
    <property type="entry name" value="main_SPASM_domain-containing"/>
    <property type="match status" value="1"/>
</dbReference>
<keyword evidence="8" id="KW-0411">Iron-sulfur</keyword>